<evidence type="ECO:0000313" key="2">
    <source>
        <dbReference type="EMBL" id="ODS31736.1"/>
    </source>
</evidence>
<organism evidence="2 3">
    <name type="scientific">Candidatus Scalindua rubra</name>
    <dbReference type="NCBI Taxonomy" id="1872076"/>
    <lineage>
        <taxon>Bacteria</taxon>
        <taxon>Pseudomonadati</taxon>
        <taxon>Planctomycetota</taxon>
        <taxon>Candidatus Brocadiia</taxon>
        <taxon>Candidatus Brocadiales</taxon>
        <taxon>Candidatus Scalinduaceae</taxon>
        <taxon>Candidatus Scalindua</taxon>
    </lineage>
</organism>
<proteinExistence type="predicted"/>
<dbReference type="EMBL" id="MAYW01000097">
    <property type="protein sequence ID" value="ODS31736.1"/>
    <property type="molecule type" value="Genomic_DNA"/>
</dbReference>
<gene>
    <name evidence="2" type="ORF">SCARUB_03133</name>
</gene>
<dbReference type="Proteomes" id="UP000094056">
    <property type="component" value="Unassembled WGS sequence"/>
</dbReference>
<evidence type="ECO:0000313" key="3">
    <source>
        <dbReference type="Proteomes" id="UP000094056"/>
    </source>
</evidence>
<sequence>MKWLLALMTVTFLFCQIPEALAIRPFQIADDADAEAPGLWELEFGFVMERLKTEDPKKTVTDFPGEVDLDYGLPWNAEIGFDYRAQVSFLNGDSTLVEPVSEFAVFYKQEFKTWHLKDLDVQIGGELGIDIPTTRERRKTGRFNVPGFLALSLWDIYEKFDLHFLVEGEGEELGSKNDIKLSFGTFINYPLPAYKDFRLVAEYGNEKVEKEDRRHVLLGGFDWKNPFNIIKSMGGHEIEFDAAPFFWFTEGTSSIDWGVTAGFEWVW</sequence>
<feature type="signal peptide" evidence="1">
    <location>
        <begin position="1"/>
        <end position="22"/>
    </location>
</feature>
<accession>A0A1E3X7X9</accession>
<evidence type="ECO:0000256" key="1">
    <source>
        <dbReference type="SAM" id="SignalP"/>
    </source>
</evidence>
<protein>
    <submittedName>
        <fullName evidence="2">Uncharacterized protein</fullName>
    </submittedName>
</protein>
<dbReference type="AlphaFoldDB" id="A0A1E3X7X9"/>
<comment type="caution">
    <text evidence="2">The sequence shown here is derived from an EMBL/GenBank/DDBJ whole genome shotgun (WGS) entry which is preliminary data.</text>
</comment>
<name>A0A1E3X7X9_9BACT</name>
<reference evidence="2 3" key="1">
    <citation type="submission" date="2016-07" db="EMBL/GenBank/DDBJ databases">
        <title>Draft genome of Scalindua rubra, obtained from a brine-seawater interface in the Red Sea, sheds light on salt adaptation in anammox bacteria.</title>
        <authorList>
            <person name="Speth D.R."/>
            <person name="Lagkouvardos I."/>
            <person name="Wang Y."/>
            <person name="Qian P.-Y."/>
            <person name="Dutilh B.E."/>
            <person name="Jetten M.S."/>
        </authorList>
    </citation>
    <scope>NUCLEOTIDE SEQUENCE [LARGE SCALE GENOMIC DNA]</scope>
    <source>
        <strain evidence="2">BSI-1</strain>
    </source>
</reference>
<feature type="chain" id="PRO_5009140062" evidence="1">
    <location>
        <begin position="23"/>
        <end position="267"/>
    </location>
</feature>
<keyword evidence="1" id="KW-0732">Signal</keyword>